<reference evidence="1" key="1">
    <citation type="journal article" date="2020" name="Nature">
        <title>Giant virus diversity and host interactions through global metagenomics.</title>
        <authorList>
            <person name="Schulz F."/>
            <person name="Roux S."/>
            <person name="Paez-Espino D."/>
            <person name="Jungbluth S."/>
            <person name="Walsh D.A."/>
            <person name="Denef V.J."/>
            <person name="McMahon K.D."/>
            <person name="Konstantinidis K.T."/>
            <person name="Eloe-Fadrosh E.A."/>
            <person name="Kyrpides N.C."/>
            <person name="Woyke T."/>
        </authorList>
    </citation>
    <scope>NUCLEOTIDE SEQUENCE</scope>
    <source>
        <strain evidence="1">GVMAG-M-3300009161-34</strain>
    </source>
</reference>
<organism evidence="1">
    <name type="scientific">viral metagenome</name>
    <dbReference type="NCBI Taxonomy" id="1070528"/>
    <lineage>
        <taxon>unclassified sequences</taxon>
        <taxon>metagenomes</taxon>
        <taxon>organismal metagenomes</taxon>
    </lineage>
</organism>
<proteinExistence type="predicted"/>
<dbReference type="AlphaFoldDB" id="A0A6C0EVK6"/>
<evidence type="ECO:0000313" key="1">
    <source>
        <dbReference type="EMBL" id="QHT33038.1"/>
    </source>
</evidence>
<sequence>METNDTIISSELKNINSMDKAYLILNIKAAKIQ</sequence>
<protein>
    <submittedName>
        <fullName evidence="1">Uncharacterized protein</fullName>
    </submittedName>
</protein>
<dbReference type="EMBL" id="MN738957">
    <property type="protein sequence ID" value="QHT33038.1"/>
    <property type="molecule type" value="Genomic_DNA"/>
</dbReference>
<name>A0A6C0EVK6_9ZZZZ</name>
<accession>A0A6C0EVK6</accession>